<feature type="domain" description="Integrase catalytic" evidence="4">
    <location>
        <begin position="1509"/>
        <end position="1702"/>
    </location>
</feature>
<evidence type="ECO:0000259" key="4">
    <source>
        <dbReference type="PROSITE" id="PS50994"/>
    </source>
</evidence>
<evidence type="ECO:0000313" key="5">
    <source>
        <dbReference type="EnsemblMetazoa" id="XP_038072506.1"/>
    </source>
</evidence>
<dbReference type="CDD" id="cd01644">
    <property type="entry name" value="RT_pepA17"/>
    <property type="match status" value="1"/>
</dbReference>
<proteinExistence type="predicted"/>
<evidence type="ECO:0000313" key="6">
    <source>
        <dbReference type="Proteomes" id="UP000887568"/>
    </source>
</evidence>
<dbReference type="PANTHER" id="PTHR47331:SF1">
    <property type="entry name" value="GAG-LIKE PROTEIN"/>
    <property type="match status" value="1"/>
</dbReference>
<keyword evidence="6" id="KW-1185">Reference proteome</keyword>
<dbReference type="InterPro" id="IPR001584">
    <property type="entry name" value="Integrase_cat-core"/>
</dbReference>
<dbReference type="PROSITE" id="PS50994">
    <property type="entry name" value="INTEGRASE"/>
    <property type="match status" value="1"/>
</dbReference>
<dbReference type="EnsemblMetazoa" id="XM_038216578.1">
    <property type="protein sequence ID" value="XP_038072506.1"/>
    <property type="gene ID" value="LOC119741013"/>
</dbReference>
<keyword evidence="1" id="KW-0479">Metal-binding</keyword>
<dbReference type="InterPro" id="IPR040676">
    <property type="entry name" value="DUF5641"/>
</dbReference>
<dbReference type="SUPFAM" id="SSF53098">
    <property type="entry name" value="Ribonuclease H-like"/>
    <property type="match status" value="1"/>
</dbReference>
<evidence type="ECO:0000256" key="1">
    <source>
        <dbReference type="PROSITE-ProRule" id="PRU00047"/>
    </source>
</evidence>
<protein>
    <submittedName>
        <fullName evidence="5">Uncharacterized protein</fullName>
    </submittedName>
</protein>
<accession>A0A914B8M8</accession>
<dbReference type="InterPro" id="IPR008042">
    <property type="entry name" value="Retrotrans_Pao"/>
</dbReference>
<dbReference type="InterPro" id="IPR036397">
    <property type="entry name" value="RNaseH_sf"/>
</dbReference>
<dbReference type="GO" id="GO:0015074">
    <property type="term" value="P:DNA integration"/>
    <property type="evidence" value="ECO:0007669"/>
    <property type="project" value="InterPro"/>
</dbReference>
<dbReference type="OrthoDB" id="8046937at2759"/>
<dbReference type="GeneID" id="119741013"/>
<organism evidence="5 6">
    <name type="scientific">Patiria miniata</name>
    <name type="common">Bat star</name>
    <name type="synonym">Asterina miniata</name>
    <dbReference type="NCBI Taxonomy" id="46514"/>
    <lineage>
        <taxon>Eukaryota</taxon>
        <taxon>Metazoa</taxon>
        <taxon>Echinodermata</taxon>
        <taxon>Eleutherozoa</taxon>
        <taxon>Asterozoa</taxon>
        <taxon>Asteroidea</taxon>
        <taxon>Valvatacea</taxon>
        <taxon>Valvatida</taxon>
        <taxon>Asterinidae</taxon>
        <taxon>Patiria</taxon>
    </lineage>
</organism>
<feature type="region of interest" description="Disordered" evidence="2">
    <location>
        <begin position="43"/>
        <end position="114"/>
    </location>
</feature>
<dbReference type="PROSITE" id="PS50158">
    <property type="entry name" value="ZF_CCHC"/>
    <property type="match status" value="1"/>
</dbReference>
<sequence>MLNDEELSNVCSQGSQNFVDEVVHAIESDASRRNPAVINQLKPEAPVFSIKPMAEPARPVMAPAPDYGENSKGEPSATQQSCEPVDPMPSKDEGSFHKDKTLMKEPVTKESDKKECQIPEVPMALLLSKFVDSQREAALPSSEIDPFSGADVLSYMTFMKNFGYVVEGKTNDPARRLELLLKYTKGEAHELIKECPMIETPSQAYERAKQLLKRDYGQPSILAAAYKNKAEQWGKIATGDKTGLRKFSIFLINCCNGKQSNRDMASMDGFEFLKLLAGKLPVALQQQWIRQVGKFREIEERSPTLEDFERFVGQISRNENDPRIAGLGYQRRNEEDKKQLYKSTRHESRGVTQRKAFAATVKERRDAPKHISKENKAAKAPCLHCGDGTNHCVLDCRKFASLDAKAKSEFCHKRGMCFGCLNPGHMKKTCPNPDWAKCSLCSRRHVTCMHDPDRQPATPKNEQKEPETAKVTTGCVSVEAKACGATNTDKTNPLMAIVPVTIKAKSSTECITTYAFIENGCGAVFSTKELNRQLKTKSRKTKLIIKTMNSEELINTEVILDELQLSSIDGDTFIDLPAVFMKDSMPVTMKEAPTQRDLNEWSHLKQIKLPDQRNIDIPKVSLMIGVNVPAASLPLETAAGHLGDPYAIRSPLGWLVYGLPGKLRDQPEVSVNINMDFNERLNDDKQAMSVEDRQFITFMDESVVKTSGHYQMKLPFRDCKVCMPDNRSQAGMFAARLNKKLSKDDRLKTQYTDFMTDLERKGFAERVPLPEIKRDDGRVWYIPHHGVYHPRKPDKLRVVFNCPVDYKGTSLNSQLLQGPDMTNHMYGVLLRWRQENVAIMADIEAMFYQVRVTPGDCDMLRYLWWPEGDLQREPEVYRMLVHLFGAVSSPSCANYALKKKATDNEHKYRREVIEAIHNDFYVDDFVKSVATEDEGISLAQDMKRAVAEGGFKLTKWTSNSRKLLATIPKEDLAKEVRNLDLQTDELPVERALGVQWCIEDDRLQFSQEKVNPKPTRRNILSVMSSIFDPFGATSPFVLRAKMILQSLCRNKIGWDDPIPTKEKQEWENWLKDLPNLSRVQLNRCFKPVNFGKVANVQMHHFTDASQQGYGTVTYLRLTNENRETHCEFVCAKARVAPLKTHTIVKMELTAATSAVRQDDLLKRELTVNIDQTVFWTDSQTVLKYIMNETTRFPVFVANRIAVIRDASDISQWRYVPTKLNPADHASRGLSAEDLINKPEWLGGPNFLSQPEESWPGAEQIQMEDDEENDNCEVADGASQVNINVVMTSNETSAIDQLIHHYSDWTKLKRAIAWWLRLKTMLQHRKTNCNKKPLQNKPLTVEEMQCAEKAILKYVQGCAFPREVEALKNVKTSDQNPDNPLAAGKEATPIEHQRKPINKGSPLISLDPELRDGLLTVGGRLRHASIPEAAKHQLILPKDHHISTLVIRHIHQRSGHQGRNHILGELRQRYWILEAGVAVRSLIHQCVICRKYQAGPGKQRMADLPAYRVRPDAPPFTYTGVDYFGPFDIKYGRVIRKRYGVVFTCLTSRAIHIEVADSLDTSSCISALRRFMARRGKVKEIHPDNGSNFVGADKELQRAMQEWNHGEINNFALKHKHDIKWQFNTPAASHHGRVWERKIRTIRKILHAILSEQYMKTCQSEEQLRNFMCEVEAVINSRPLTRAPDDPHDLSVITPNSLILLKPDSTLPPGVFSQEDQYSRRRWRQMQYMADVFWKRWTREYLPTLQQRQKWSQPSRNIEKGDVVLIVDNSAPRNSWPMGLVQEVFMDKRGHVRSVKVMTKTSVLVRPITKLCLLLEQDVE</sequence>
<dbReference type="InterPro" id="IPR012337">
    <property type="entry name" value="RNaseH-like_sf"/>
</dbReference>
<dbReference type="Pfam" id="PF17921">
    <property type="entry name" value="Integrase_H2C2"/>
    <property type="match status" value="1"/>
</dbReference>
<dbReference type="Pfam" id="PF18701">
    <property type="entry name" value="DUF5641"/>
    <property type="match status" value="1"/>
</dbReference>
<feature type="compositionally biased region" description="Basic and acidic residues" evidence="2">
    <location>
        <begin position="89"/>
        <end position="114"/>
    </location>
</feature>
<dbReference type="InterPro" id="IPR043502">
    <property type="entry name" value="DNA/RNA_pol_sf"/>
</dbReference>
<feature type="domain" description="CCHC-type" evidence="3">
    <location>
        <begin position="417"/>
        <end position="432"/>
    </location>
</feature>
<evidence type="ECO:0000259" key="3">
    <source>
        <dbReference type="PROSITE" id="PS50158"/>
    </source>
</evidence>
<evidence type="ECO:0000256" key="2">
    <source>
        <dbReference type="SAM" id="MobiDB-lite"/>
    </source>
</evidence>
<dbReference type="GO" id="GO:0003676">
    <property type="term" value="F:nucleic acid binding"/>
    <property type="evidence" value="ECO:0007669"/>
    <property type="project" value="InterPro"/>
</dbReference>
<dbReference type="InterPro" id="IPR041588">
    <property type="entry name" value="Integrase_H2C2"/>
</dbReference>
<keyword evidence="1" id="KW-0863">Zinc-finger</keyword>
<dbReference type="RefSeq" id="XP_038072506.1">
    <property type="nucleotide sequence ID" value="XM_038216578.1"/>
</dbReference>
<dbReference type="Pfam" id="PF05380">
    <property type="entry name" value="Peptidase_A17"/>
    <property type="match status" value="1"/>
</dbReference>
<dbReference type="Gene3D" id="1.10.340.70">
    <property type="match status" value="1"/>
</dbReference>
<dbReference type="GO" id="GO:0008270">
    <property type="term" value="F:zinc ion binding"/>
    <property type="evidence" value="ECO:0007669"/>
    <property type="project" value="UniProtKB-KW"/>
</dbReference>
<name>A0A914B8M8_PATMI</name>
<dbReference type="Proteomes" id="UP000887568">
    <property type="component" value="Unplaced"/>
</dbReference>
<keyword evidence="1" id="KW-0862">Zinc</keyword>
<dbReference type="OMA" id="IPRCYPR"/>
<dbReference type="InterPro" id="IPR001878">
    <property type="entry name" value="Znf_CCHC"/>
</dbReference>
<dbReference type="Gene3D" id="3.30.420.10">
    <property type="entry name" value="Ribonuclease H-like superfamily/Ribonuclease H"/>
    <property type="match status" value="1"/>
</dbReference>
<dbReference type="SUPFAM" id="SSF56672">
    <property type="entry name" value="DNA/RNA polymerases"/>
    <property type="match status" value="1"/>
</dbReference>
<dbReference type="PANTHER" id="PTHR47331">
    <property type="entry name" value="PHD-TYPE DOMAIN-CONTAINING PROTEIN"/>
    <property type="match status" value="1"/>
</dbReference>
<reference evidence="5" key="1">
    <citation type="submission" date="2022-11" db="UniProtKB">
        <authorList>
            <consortium name="EnsemblMetazoa"/>
        </authorList>
    </citation>
    <scope>IDENTIFICATION</scope>
</reference>